<evidence type="ECO:0000313" key="2">
    <source>
        <dbReference type="Proteomes" id="UP000784294"/>
    </source>
</evidence>
<gene>
    <name evidence="1" type="ORF">PXEA_LOCUS27396</name>
</gene>
<comment type="caution">
    <text evidence="1">The sequence shown here is derived from an EMBL/GenBank/DDBJ whole genome shotgun (WGS) entry which is preliminary data.</text>
</comment>
<sequence length="158" mass="17698">MMTDYRCSTILLAETEVTLERIFIGSTRHSGLRLPAAAESRWLVRSSAKNYRITHGLLALTDETLNSTLWSHVVPLTWLADLFTEPIDNVSVGDTGINKRRASIDTCRVNDEPWRQSIKKSVQCPCTISQVSEASFLPILPSHILVFLPSLISLYSPQ</sequence>
<dbReference type="EMBL" id="CAAALY010246720">
    <property type="protein sequence ID" value="VEL33956.1"/>
    <property type="molecule type" value="Genomic_DNA"/>
</dbReference>
<evidence type="ECO:0000313" key="1">
    <source>
        <dbReference type="EMBL" id="VEL33956.1"/>
    </source>
</evidence>
<name>A0A3S5FFU2_9PLAT</name>
<dbReference type="Proteomes" id="UP000784294">
    <property type="component" value="Unassembled WGS sequence"/>
</dbReference>
<dbReference type="AlphaFoldDB" id="A0A3S5FFU2"/>
<keyword evidence="2" id="KW-1185">Reference proteome</keyword>
<organism evidence="1 2">
    <name type="scientific">Protopolystoma xenopodis</name>
    <dbReference type="NCBI Taxonomy" id="117903"/>
    <lineage>
        <taxon>Eukaryota</taxon>
        <taxon>Metazoa</taxon>
        <taxon>Spiralia</taxon>
        <taxon>Lophotrochozoa</taxon>
        <taxon>Platyhelminthes</taxon>
        <taxon>Monogenea</taxon>
        <taxon>Polyopisthocotylea</taxon>
        <taxon>Polystomatidea</taxon>
        <taxon>Polystomatidae</taxon>
        <taxon>Protopolystoma</taxon>
    </lineage>
</organism>
<protein>
    <submittedName>
        <fullName evidence="1">Uncharacterized protein</fullName>
    </submittedName>
</protein>
<proteinExistence type="predicted"/>
<reference evidence="1" key="1">
    <citation type="submission" date="2018-11" db="EMBL/GenBank/DDBJ databases">
        <authorList>
            <consortium name="Pathogen Informatics"/>
        </authorList>
    </citation>
    <scope>NUCLEOTIDE SEQUENCE</scope>
</reference>
<accession>A0A3S5FFU2</accession>